<dbReference type="AlphaFoldDB" id="A0AAV9ZC64"/>
<reference evidence="3 4" key="1">
    <citation type="journal article" date="2024" name="J Genomics">
        <title>Draft genome sequencing and assembly of Favolaschia claudopus CIRM-BRFM 2984 isolated from oak limbs.</title>
        <authorList>
            <person name="Navarro D."/>
            <person name="Drula E."/>
            <person name="Chaduli D."/>
            <person name="Cazenave R."/>
            <person name="Ahrendt S."/>
            <person name="Wang J."/>
            <person name="Lipzen A."/>
            <person name="Daum C."/>
            <person name="Barry K."/>
            <person name="Grigoriev I.V."/>
            <person name="Favel A."/>
            <person name="Rosso M.N."/>
            <person name="Martin F."/>
        </authorList>
    </citation>
    <scope>NUCLEOTIDE SEQUENCE [LARGE SCALE GENOMIC DNA]</scope>
    <source>
        <strain evidence="3 4">CIRM-BRFM 2984</strain>
    </source>
</reference>
<proteinExistence type="predicted"/>
<keyword evidence="2" id="KW-1133">Transmembrane helix</keyword>
<feature type="region of interest" description="Disordered" evidence="1">
    <location>
        <begin position="199"/>
        <end position="223"/>
    </location>
</feature>
<evidence type="ECO:0000313" key="3">
    <source>
        <dbReference type="EMBL" id="KAK6977600.1"/>
    </source>
</evidence>
<keyword evidence="4" id="KW-1185">Reference proteome</keyword>
<name>A0AAV9ZC64_9AGAR</name>
<evidence type="ECO:0000313" key="4">
    <source>
        <dbReference type="Proteomes" id="UP001362999"/>
    </source>
</evidence>
<keyword evidence="2" id="KW-0812">Transmembrane</keyword>
<keyword evidence="2" id="KW-0472">Membrane</keyword>
<organism evidence="3 4">
    <name type="scientific">Favolaschia claudopus</name>
    <dbReference type="NCBI Taxonomy" id="2862362"/>
    <lineage>
        <taxon>Eukaryota</taxon>
        <taxon>Fungi</taxon>
        <taxon>Dikarya</taxon>
        <taxon>Basidiomycota</taxon>
        <taxon>Agaricomycotina</taxon>
        <taxon>Agaricomycetes</taxon>
        <taxon>Agaricomycetidae</taxon>
        <taxon>Agaricales</taxon>
        <taxon>Marasmiineae</taxon>
        <taxon>Mycenaceae</taxon>
        <taxon>Favolaschia</taxon>
    </lineage>
</organism>
<feature type="transmembrane region" description="Helical" evidence="2">
    <location>
        <begin position="121"/>
        <end position="142"/>
    </location>
</feature>
<evidence type="ECO:0000256" key="1">
    <source>
        <dbReference type="SAM" id="MobiDB-lite"/>
    </source>
</evidence>
<accession>A0AAV9ZC64</accession>
<dbReference type="EMBL" id="JAWWNJ010000167">
    <property type="protein sequence ID" value="KAK6977600.1"/>
    <property type="molecule type" value="Genomic_DNA"/>
</dbReference>
<feature type="transmembrane region" description="Helical" evidence="2">
    <location>
        <begin position="21"/>
        <end position="39"/>
    </location>
</feature>
<dbReference type="Proteomes" id="UP001362999">
    <property type="component" value="Unassembled WGS sequence"/>
</dbReference>
<evidence type="ECO:0000256" key="2">
    <source>
        <dbReference type="SAM" id="Phobius"/>
    </source>
</evidence>
<gene>
    <name evidence="3" type="ORF">R3P38DRAFT_518770</name>
</gene>
<sequence>MRSPTRQRFVPASQSTLASHASTVPAWWAFLVTLGMTYGRTLTAFWRTGSLPPEWDYSMTLSATRLSSSLLPSTFFPSRAARLSSEQIDSNPRFVCAERVVSFGTGSSLFATVYGLRQHPILVASISWMFALIASGFCLRACTTISRTFPARFRDRAAFGAPTATAIQRVSAPRSRARQQGRGSPRRFTLLLFPLPGPGSGGCASGEEKGQKAGPQLIARHHR</sequence>
<protein>
    <submittedName>
        <fullName evidence="3">Uncharacterized protein</fullName>
    </submittedName>
</protein>
<comment type="caution">
    <text evidence="3">The sequence shown here is derived from an EMBL/GenBank/DDBJ whole genome shotgun (WGS) entry which is preliminary data.</text>
</comment>